<dbReference type="AlphaFoldDB" id="A0AAV2E7T5"/>
<accession>A0AAV2E7T5</accession>
<reference evidence="1 2" key="1">
    <citation type="submission" date="2024-04" db="EMBL/GenBank/DDBJ databases">
        <authorList>
            <person name="Fracassetti M."/>
        </authorList>
    </citation>
    <scope>NUCLEOTIDE SEQUENCE [LARGE SCALE GENOMIC DNA]</scope>
</reference>
<dbReference type="Proteomes" id="UP001497516">
    <property type="component" value="Chromosome 4"/>
</dbReference>
<protein>
    <submittedName>
        <fullName evidence="1">Uncharacterized protein</fullName>
    </submittedName>
</protein>
<sequence length="208" mass="22500">MHQAVYAAAQEKLSSFNQQRRPREGSYSSADEPVFAATTRFTSNVKERSKVSAAPIEAVATMVETPGLRQPTATFRSLLEVPTNHRGSDDGGISSTWKFRKKRNEVINSRIVLVSSILEVGESSVEEDRVKSRVDGGRVPVDDLVTTARLLSPTAVVPRASTIFAPLTTAHAMMAILAAANIKVTFVVEIGTPLSSIDTADMMLKGRV</sequence>
<evidence type="ECO:0000313" key="2">
    <source>
        <dbReference type="Proteomes" id="UP001497516"/>
    </source>
</evidence>
<evidence type="ECO:0000313" key="1">
    <source>
        <dbReference type="EMBL" id="CAL1381894.1"/>
    </source>
</evidence>
<gene>
    <name evidence="1" type="ORF">LTRI10_LOCUS23246</name>
</gene>
<name>A0AAV2E7T5_9ROSI</name>
<keyword evidence="2" id="KW-1185">Reference proteome</keyword>
<organism evidence="1 2">
    <name type="scientific">Linum trigynum</name>
    <dbReference type="NCBI Taxonomy" id="586398"/>
    <lineage>
        <taxon>Eukaryota</taxon>
        <taxon>Viridiplantae</taxon>
        <taxon>Streptophyta</taxon>
        <taxon>Embryophyta</taxon>
        <taxon>Tracheophyta</taxon>
        <taxon>Spermatophyta</taxon>
        <taxon>Magnoliopsida</taxon>
        <taxon>eudicotyledons</taxon>
        <taxon>Gunneridae</taxon>
        <taxon>Pentapetalae</taxon>
        <taxon>rosids</taxon>
        <taxon>fabids</taxon>
        <taxon>Malpighiales</taxon>
        <taxon>Linaceae</taxon>
        <taxon>Linum</taxon>
    </lineage>
</organism>
<dbReference type="EMBL" id="OZ034817">
    <property type="protein sequence ID" value="CAL1381894.1"/>
    <property type="molecule type" value="Genomic_DNA"/>
</dbReference>
<proteinExistence type="predicted"/>